<sequence>MSPAKNNSAGAAIQPSGFLHKPDLKVDGNLYPTFLYKVIHRSICVDHKQEVNDNSFFSSPHPVKQTSSVKGCLPKFTYPVTYKRTERDDTGDMCYISPIIFKVLSRKQYVVPSYFRQLYLASLTTALIRYRILQK</sequence>
<keyword evidence="2" id="KW-1185">Reference proteome</keyword>
<comment type="caution">
    <text evidence="1">The sequence shown here is derived from an EMBL/GenBank/DDBJ whole genome shotgun (WGS) entry which is preliminary data.</text>
</comment>
<evidence type="ECO:0000313" key="2">
    <source>
        <dbReference type="Proteomes" id="UP000827872"/>
    </source>
</evidence>
<dbReference type="EMBL" id="CM037623">
    <property type="protein sequence ID" value="KAH7988172.1"/>
    <property type="molecule type" value="Genomic_DNA"/>
</dbReference>
<name>A0ACB8E775_9SAUR</name>
<dbReference type="Proteomes" id="UP000827872">
    <property type="component" value="Linkage Group LG10"/>
</dbReference>
<reference evidence="1" key="1">
    <citation type="submission" date="2021-08" db="EMBL/GenBank/DDBJ databases">
        <title>The first chromosome-level gecko genome reveals the dynamic sex chromosomes of Neotropical dwarf geckos (Sphaerodactylidae: Sphaerodactylus).</title>
        <authorList>
            <person name="Pinto B.J."/>
            <person name="Keating S.E."/>
            <person name="Gamble T."/>
        </authorList>
    </citation>
    <scope>NUCLEOTIDE SEQUENCE</scope>
    <source>
        <strain evidence="1">TG3544</strain>
    </source>
</reference>
<gene>
    <name evidence="1" type="ORF">K3G42_009449</name>
</gene>
<protein>
    <submittedName>
        <fullName evidence="1">Uncharacterized protein</fullName>
    </submittedName>
</protein>
<accession>A0ACB8E775</accession>
<organism evidence="1 2">
    <name type="scientific">Sphaerodactylus townsendi</name>
    <dbReference type="NCBI Taxonomy" id="933632"/>
    <lineage>
        <taxon>Eukaryota</taxon>
        <taxon>Metazoa</taxon>
        <taxon>Chordata</taxon>
        <taxon>Craniata</taxon>
        <taxon>Vertebrata</taxon>
        <taxon>Euteleostomi</taxon>
        <taxon>Lepidosauria</taxon>
        <taxon>Squamata</taxon>
        <taxon>Bifurcata</taxon>
        <taxon>Gekkota</taxon>
        <taxon>Sphaerodactylidae</taxon>
        <taxon>Sphaerodactylus</taxon>
    </lineage>
</organism>
<evidence type="ECO:0000313" key="1">
    <source>
        <dbReference type="EMBL" id="KAH7988172.1"/>
    </source>
</evidence>
<proteinExistence type="predicted"/>